<dbReference type="Pfam" id="PF12146">
    <property type="entry name" value="Hydrolase_4"/>
    <property type="match status" value="1"/>
</dbReference>
<dbReference type="InterPro" id="IPR000073">
    <property type="entry name" value="AB_hydrolase_1"/>
</dbReference>
<dbReference type="RefSeq" id="WP_003057779.1">
    <property type="nucleotide sequence ID" value="NZ_CP006704.1"/>
</dbReference>
<dbReference type="InterPro" id="IPR029058">
    <property type="entry name" value="AB_hydrolase_fold"/>
</dbReference>
<dbReference type="HOGENOM" id="CLU_029375_2_1_4"/>
<dbReference type="AlphaFoldDB" id="A0A076PNS0"/>
<dbReference type="Gene3D" id="3.40.50.1820">
    <property type="entry name" value="alpha/beta hydrolase"/>
    <property type="match status" value="1"/>
</dbReference>
<dbReference type="PANTHER" id="PTHR12277">
    <property type="entry name" value="ALPHA/BETA HYDROLASE DOMAIN-CONTAINING PROTEIN"/>
    <property type="match status" value="1"/>
</dbReference>
<dbReference type="GO" id="GO:0016787">
    <property type="term" value="F:hydrolase activity"/>
    <property type="evidence" value="ECO:0007669"/>
    <property type="project" value="UniProtKB-KW"/>
</dbReference>
<organism evidence="2 3">
    <name type="scientific">Comamonas testosteroni TK102</name>
    <dbReference type="NCBI Taxonomy" id="1392005"/>
    <lineage>
        <taxon>Bacteria</taxon>
        <taxon>Pseudomonadati</taxon>
        <taxon>Pseudomonadota</taxon>
        <taxon>Betaproteobacteria</taxon>
        <taxon>Burkholderiales</taxon>
        <taxon>Comamonadaceae</taxon>
        <taxon>Comamonas</taxon>
    </lineage>
</organism>
<accession>A0A076PNS0</accession>
<dbReference type="EMBL" id="CP006704">
    <property type="protein sequence ID" value="AIJ45360.1"/>
    <property type="molecule type" value="Genomic_DNA"/>
</dbReference>
<dbReference type="Proteomes" id="UP000028782">
    <property type="component" value="Chromosome"/>
</dbReference>
<dbReference type="ESTHER" id="comte-a0hgv8">
    <property type="family name" value="ABHD13-BEM46"/>
</dbReference>
<dbReference type="PRINTS" id="PR00111">
    <property type="entry name" value="ABHYDROLASE"/>
</dbReference>
<feature type="domain" description="Serine aminopeptidase S33" evidence="1">
    <location>
        <begin position="88"/>
        <end position="191"/>
    </location>
</feature>
<name>A0A076PNS0_COMTE</name>
<keyword evidence="2" id="KW-0378">Hydrolase</keyword>
<dbReference type="SUPFAM" id="SSF53474">
    <property type="entry name" value="alpha/beta-Hydrolases"/>
    <property type="match status" value="1"/>
</dbReference>
<evidence type="ECO:0000313" key="2">
    <source>
        <dbReference type="EMBL" id="AIJ45360.1"/>
    </source>
</evidence>
<dbReference type="PANTHER" id="PTHR12277:SF81">
    <property type="entry name" value="PROTEIN ABHD13"/>
    <property type="match status" value="1"/>
</dbReference>
<evidence type="ECO:0000313" key="3">
    <source>
        <dbReference type="Proteomes" id="UP000028782"/>
    </source>
</evidence>
<dbReference type="InterPro" id="IPR022742">
    <property type="entry name" value="Hydrolase_4"/>
</dbReference>
<gene>
    <name evidence="2" type="ORF">O987_06005</name>
</gene>
<sequence>MPKTSRFCSPRRLAAALGLALLLALAIWGMREIDARQRVWIFQPSDRSWPGANTAGMQEQWIDFRSRDGSAARLHALWMPSGNARAPLLLFLHGARWNVTGSSPRIRRLQAMGFSVLAVDYRGFGKSSPALPSQASAAEDARAAWEWLGRQAAGRPRYVFGHSLGGAVAIDLASSVKDESGVLVESTFTSIPDVFDSMRWGWLPVNWLITQRFNSVDRVADIGSPLLVVHGTADPLIPARLGRQLFDAAREPKRLILVEGASHHNTQSKALVQYRQALHELFGLNPR</sequence>
<proteinExistence type="predicted"/>
<reference evidence="2 3" key="1">
    <citation type="journal article" date="2014" name="Genome Announc.">
        <title>Complete Genome Sequence of Polychlorinated Biphenyl Degrader Comamonas testosteroni TK102 (NBRC 109938).</title>
        <authorList>
            <person name="Fukuda K."/>
            <person name="Hosoyama A."/>
            <person name="Tsuchikane K."/>
            <person name="Ohji S."/>
            <person name="Yamazoe A."/>
            <person name="Fujita N."/>
            <person name="Shintani M."/>
            <person name="Kimbara K."/>
        </authorList>
    </citation>
    <scope>NUCLEOTIDE SEQUENCE [LARGE SCALE GENOMIC DNA]</scope>
    <source>
        <strain evidence="2">TK102</strain>
    </source>
</reference>
<dbReference type="KEGG" id="ctes:O987_06005"/>
<evidence type="ECO:0000259" key="1">
    <source>
        <dbReference type="Pfam" id="PF12146"/>
    </source>
</evidence>
<protein>
    <submittedName>
        <fullName evidence="2">Alpha/beta hydrolase</fullName>
    </submittedName>
</protein>